<feature type="region of interest" description="Disordered" evidence="1">
    <location>
        <begin position="45"/>
        <end position="81"/>
    </location>
</feature>
<comment type="caution">
    <text evidence="2">The sequence shown here is derived from an EMBL/GenBank/DDBJ whole genome shotgun (WGS) entry which is preliminary data.</text>
</comment>
<reference evidence="3" key="1">
    <citation type="submission" date="2016-04" db="EMBL/GenBank/DDBJ databases">
        <title>Cephalotus genome sequencing.</title>
        <authorList>
            <person name="Fukushima K."/>
            <person name="Hasebe M."/>
            <person name="Fang X."/>
        </authorList>
    </citation>
    <scope>NUCLEOTIDE SEQUENCE [LARGE SCALE GENOMIC DNA]</scope>
    <source>
        <strain evidence="3">cv. St1</strain>
    </source>
</reference>
<keyword evidence="3" id="KW-1185">Reference proteome</keyword>
<sequence length="293" mass="33571">MVNSRVGEEMEIGPERSKPLHNFTLPCSLKWGNQKYLRCMKVDDSSTTSTVDHQNQQRLLHRQRRSPSNKNNNNHNNNSVSIITTRRQVRILRDAQNGVVGGDGMEEEEEGIEAVREKIMKDLKTAADKMKDAILREGEQVSQEKEEGSAADEVEEEEEEEEEVRPWNLRTRRSACKAPIGAQQGGEGPSYSYHNNHNNKGYKIDHEMKFTTTTNTTGNSTPVKDKKTKFAVALTKKEIEEDFRKMVGQRPHRRPKKRPRAVQKQLDTLFPGLWLSEVTPDSYRVEVPETGMR</sequence>
<organism evidence="2 3">
    <name type="scientific">Cephalotus follicularis</name>
    <name type="common">Albany pitcher plant</name>
    <dbReference type="NCBI Taxonomy" id="3775"/>
    <lineage>
        <taxon>Eukaryota</taxon>
        <taxon>Viridiplantae</taxon>
        <taxon>Streptophyta</taxon>
        <taxon>Embryophyta</taxon>
        <taxon>Tracheophyta</taxon>
        <taxon>Spermatophyta</taxon>
        <taxon>Magnoliopsida</taxon>
        <taxon>eudicotyledons</taxon>
        <taxon>Gunneridae</taxon>
        <taxon>Pentapetalae</taxon>
        <taxon>rosids</taxon>
        <taxon>fabids</taxon>
        <taxon>Oxalidales</taxon>
        <taxon>Cephalotaceae</taxon>
        <taxon>Cephalotus</taxon>
    </lineage>
</organism>
<dbReference type="STRING" id="3775.A0A1Q3C214"/>
<dbReference type="EMBL" id="BDDD01001217">
    <property type="protein sequence ID" value="GAV74304.1"/>
    <property type="molecule type" value="Genomic_DNA"/>
</dbReference>
<dbReference type="PANTHER" id="PTHR33130:SF43">
    <property type="entry name" value="OS01G0688600 PROTEIN"/>
    <property type="match status" value="1"/>
</dbReference>
<feature type="compositionally biased region" description="Basic and acidic residues" evidence="1">
    <location>
        <begin position="137"/>
        <end position="148"/>
    </location>
</feature>
<dbReference type="AlphaFoldDB" id="A0A1Q3C214"/>
<proteinExistence type="predicted"/>
<dbReference type="PANTHER" id="PTHR33130">
    <property type="entry name" value="PUTATIVE (DUF1639)-RELATED"/>
    <property type="match status" value="1"/>
</dbReference>
<feature type="compositionally biased region" description="Low complexity" evidence="1">
    <location>
        <begin position="69"/>
        <end position="78"/>
    </location>
</feature>
<feature type="region of interest" description="Disordered" evidence="1">
    <location>
        <begin position="137"/>
        <end position="200"/>
    </location>
</feature>
<name>A0A1Q3C214_CEPFO</name>
<protein>
    <submittedName>
        <fullName evidence="2">DUF1639 domain-containing protein</fullName>
    </submittedName>
</protein>
<dbReference type="Proteomes" id="UP000187406">
    <property type="component" value="Unassembled WGS sequence"/>
</dbReference>
<evidence type="ECO:0000313" key="2">
    <source>
        <dbReference type="EMBL" id="GAV74304.1"/>
    </source>
</evidence>
<feature type="compositionally biased region" description="Acidic residues" evidence="1">
    <location>
        <begin position="149"/>
        <end position="163"/>
    </location>
</feature>
<dbReference type="Pfam" id="PF07797">
    <property type="entry name" value="DUF1639"/>
    <property type="match status" value="1"/>
</dbReference>
<accession>A0A1Q3C214</accession>
<dbReference type="InterPro" id="IPR012438">
    <property type="entry name" value="DUF1639"/>
</dbReference>
<gene>
    <name evidence="2" type="ORF">CFOL_v3_17784</name>
</gene>
<dbReference type="OrthoDB" id="769821at2759"/>
<evidence type="ECO:0000256" key="1">
    <source>
        <dbReference type="SAM" id="MobiDB-lite"/>
    </source>
</evidence>
<evidence type="ECO:0000313" key="3">
    <source>
        <dbReference type="Proteomes" id="UP000187406"/>
    </source>
</evidence>
<dbReference type="InParanoid" id="A0A1Q3C214"/>
<dbReference type="FunCoup" id="A0A1Q3C214">
    <property type="interactions" value="11"/>
</dbReference>